<dbReference type="GO" id="GO:0005634">
    <property type="term" value="C:nucleus"/>
    <property type="evidence" value="ECO:0007669"/>
    <property type="project" value="TreeGrafter"/>
</dbReference>
<evidence type="ECO:0000313" key="14">
    <source>
        <dbReference type="EMBL" id="KAK1801723.1"/>
    </source>
</evidence>
<dbReference type="GO" id="GO:0016554">
    <property type="term" value="P:cytidine to uridine editing"/>
    <property type="evidence" value="ECO:0007669"/>
    <property type="project" value="TreeGrafter"/>
</dbReference>
<dbReference type="Pfam" id="PF18772">
    <property type="entry name" value="APOBEC2"/>
    <property type="match status" value="1"/>
</dbReference>
<dbReference type="GO" id="GO:0003723">
    <property type="term" value="F:RNA binding"/>
    <property type="evidence" value="ECO:0007669"/>
    <property type="project" value="TreeGrafter"/>
</dbReference>
<protein>
    <recommendedName>
        <fullName evidence="4">mRNA(cytosine(6666)) deaminase</fullName>
        <ecNumber evidence="4">3.5.4.36</ecNumber>
    </recommendedName>
    <alternativeName>
        <fullName evidence="11">mRNA(cytosine(6666)) deaminase 2</fullName>
    </alternativeName>
</protein>
<dbReference type="GO" id="GO:0005737">
    <property type="term" value="C:cytoplasm"/>
    <property type="evidence" value="ECO:0007669"/>
    <property type="project" value="TreeGrafter"/>
</dbReference>
<dbReference type="EMBL" id="JAROKS010000008">
    <property type="protein sequence ID" value="KAK1801723.1"/>
    <property type="molecule type" value="Genomic_DNA"/>
</dbReference>
<keyword evidence="7" id="KW-0378">Hydrolase</keyword>
<organism evidence="14 15">
    <name type="scientific">Electrophorus voltai</name>
    <dbReference type="NCBI Taxonomy" id="2609070"/>
    <lineage>
        <taxon>Eukaryota</taxon>
        <taxon>Metazoa</taxon>
        <taxon>Chordata</taxon>
        <taxon>Craniata</taxon>
        <taxon>Vertebrata</taxon>
        <taxon>Euteleostomi</taxon>
        <taxon>Actinopterygii</taxon>
        <taxon>Neopterygii</taxon>
        <taxon>Teleostei</taxon>
        <taxon>Ostariophysi</taxon>
        <taxon>Gymnotiformes</taxon>
        <taxon>Gymnotoidei</taxon>
        <taxon>Gymnotidae</taxon>
        <taxon>Electrophorus</taxon>
    </lineage>
</organism>
<evidence type="ECO:0000256" key="2">
    <source>
        <dbReference type="ARBA" id="ARBA00006576"/>
    </source>
</evidence>
<sequence length="274" mass="31070">LSSAPSLAMADKNAPSKVGAVKRKEKTMEPKTEKEKKENEKDKNVKKTPKKIPEKAEVEDEKPTGNGEEDQGAQAGPEDGELQFEPIELPPFEIITGERLNSSYFKFQFKNVEYSSGRNKTFLCYQVDIRGGAADADGLRGYLEDEHSCTHAEEAFFQQVLPSYDKSLHYTVTWYISSSPCAACAAKLGEVLTVRKSLRLNIHCSRLFMWEEPEVQAGLKALAQAGCKLRMMRPVDFSYVWSTFVENEDEGFTPWEDCQDCFEYYDEKLTNILQ</sequence>
<evidence type="ECO:0000256" key="10">
    <source>
        <dbReference type="ARBA" id="ARBA00059767"/>
    </source>
</evidence>
<evidence type="ECO:0000313" key="15">
    <source>
        <dbReference type="Proteomes" id="UP001239994"/>
    </source>
</evidence>
<name>A0AAD9E292_9TELE</name>
<evidence type="ECO:0000256" key="3">
    <source>
        <dbReference type="ARBA" id="ARBA00011881"/>
    </source>
</evidence>
<evidence type="ECO:0000256" key="6">
    <source>
        <dbReference type="ARBA" id="ARBA00022723"/>
    </source>
</evidence>
<comment type="catalytic activity">
    <reaction evidence="9">
        <text>cytidine(6666) in apoB mRNA + H2O + H(+) = uridine(6666) in apoB mRNA + NH4(+)</text>
        <dbReference type="Rhea" id="RHEA:21772"/>
        <dbReference type="Rhea" id="RHEA-COMP:13888"/>
        <dbReference type="Rhea" id="RHEA-COMP:13889"/>
        <dbReference type="ChEBI" id="CHEBI:15377"/>
        <dbReference type="ChEBI" id="CHEBI:15378"/>
        <dbReference type="ChEBI" id="CHEBI:28938"/>
        <dbReference type="ChEBI" id="CHEBI:65315"/>
        <dbReference type="ChEBI" id="CHEBI:82748"/>
        <dbReference type="EC" id="3.5.4.36"/>
    </reaction>
</comment>
<dbReference type="PROSITE" id="PS51747">
    <property type="entry name" value="CYT_DCMP_DEAMINASES_2"/>
    <property type="match status" value="1"/>
</dbReference>
<comment type="caution">
    <text evidence="14">The sequence shown here is derived from an EMBL/GenBank/DDBJ whole genome shotgun (WGS) entry which is preliminary data.</text>
</comment>
<feature type="domain" description="CMP/dCMP-type deaminase" evidence="13">
    <location>
        <begin position="117"/>
        <end position="222"/>
    </location>
</feature>
<dbReference type="InterPro" id="IPR016193">
    <property type="entry name" value="Cytidine_deaminase-like"/>
</dbReference>
<evidence type="ECO:0000256" key="5">
    <source>
        <dbReference type="ARBA" id="ARBA00022664"/>
    </source>
</evidence>
<comment type="similarity">
    <text evidence="2">Belongs to the cytidine and deoxycytidylate deaminase family.</text>
</comment>
<evidence type="ECO:0000256" key="1">
    <source>
        <dbReference type="ARBA" id="ARBA00001947"/>
    </source>
</evidence>
<dbReference type="EC" id="3.5.4.36" evidence="4"/>
<proteinExistence type="inferred from homology"/>
<dbReference type="Proteomes" id="UP001239994">
    <property type="component" value="Unassembled WGS sequence"/>
</dbReference>
<feature type="non-terminal residue" evidence="14">
    <location>
        <position position="1"/>
    </location>
</feature>
<dbReference type="CDD" id="cd01283">
    <property type="entry name" value="cytidine_deaminase"/>
    <property type="match status" value="1"/>
</dbReference>
<comment type="cofactor">
    <cofactor evidence="1">
        <name>Zn(2+)</name>
        <dbReference type="ChEBI" id="CHEBI:29105"/>
    </cofactor>
</comment>
<dbReference type="PANTHER" id="PTHR13857">
    <property type="entry name" value="MRNA EDITING ENZYME"/>
    <property type="match status" value="1"/>
</dbReference>
<dbReference type="Gene3D" id="3.40.140.10">
    <property type="entry name" value="Cytidine Deaminase, domain 2"/>
    <property type="match status" value="1"/>
</dbReference>
<dbReference type="GO" id="GO:0006397">
    <property type="term" value="P:mRNA processing"/>
    <property type="evidence" value="ECO:0007669"/>
    <property type="project" value="UniProtKB-KW"/>
</dbReference>
<keyword evidence="15" id="KW-1185">Reference proteome</keyword>
<dbReference type="InterPro" id="IPR002125">
    <property type="entry name" value="CMP_dCMP_dom"/>
</dbReference>
<keyword evidence="8" id="KW-0862">Zinc</keyword>
<keyword evidence="5" id="KW-0507">mRNA processing</keyword>
<dbReference type="PANTHER" id="PTHR13857:SF4">
    <property type="entry name" value="C-U-EDITING ENZYME APOBEC-2"/>
    <property type="match status" value="1"/>
</dbReference>
<dbReference type="FunFam" id="3.40.140.10:FF:000031">
    <property type="entry name" value="Probable C-&gt;U-editing enzyme APOBEC-2"/>
    <property type="match status" value="1"/>
</dbReference>
<evidence type="ECO:0000256" key="11">
    <source>
        <dbReference type="ARBA" id="ARBA00076258"/>
    </source>
</evidence>
<gene>
    <name evidence="14" type="ORF">P4O66_022371</name>
</gene>
<dbReference type="InterPro" id="IPR050610">
    <property type="entry name" value="APOBEC_Cyt_Deaminase"/>
</dbReference>
<comment type="function">
    <text evidence="10">Probable C to U editing enzyme whose physiological substrate is not yet known. Does not display detectable apoB mRNA editing. Has a low intrinsic cytidine deaminase activity. May play a role in the epigenetic regulation of gene expression through the process of active DNA demethylation.</text>
</comment>
<feature type="region of interest" description="Disordered" evidence="12">
    <location>
        <begin position="1"/>
        <end position="79"/>
    </location>
</feature>
<evidence type="ECO:0000256" key="9">
    <source>
        <dbReference type="ARBA" id="ARBA00050382"/>
    </source>
</evidence>
<evidence type="ECO:0000256" key="12">
    <source>
        <dbReference type="SAM" id="MobiDB-lite"/>
    </source>
</evidence>
<reference evidence="14" key="1">
    <citation type="submission" date="2023-03" db="EMBL/GenBank/DDBJ databases">
        <title>Electrophorus voltai genome.</title>
        <authorList>
            <person name="Bian C."/>
        </authorList>
    </citation>
    <scope>NUCLEOTIDE SEQUENCE</scope>
    <source>
        <strain evidence="14">CB-2022</strain>
        <tissue evidence="14">Muscle</tissue>
    </source>
</reference>
<feature type="compositionally biased region" description="Basic and acidic residues" evidence="12">
    <location>
        <begin position="26"/>
        <end position="56"/>
    </location>
</feature>
<dbReference type="AlphaFoldDB" id="A0AAD9E292"/>
<evidence type="ECO:0000256" key="7">
    <source>
        <dbReference type="ARBA" id="ARBA00022801"/>
    </source>
</evidence>
<keyword evidence="6" id="KW-0479">Metal-binding</keyword>
<evidence type="ECO:0000259" key="13">
    <source>
        <dbReference type="PROSITE" id="PS51747"/>
    </source>
</evidence>
<comment type="subunit">
    <text evidence="3">Homotetramer.</text>
</comment>
<evidence type="ECO:0000256" key="8">
    <source>
        <dbReference type="ARBA" id="ARBA00022833"/>
    </source>
</evidence>
<accession>A0AAD9E292</accession>
<dbReference type="SUPFAM" id="SSF53927">
    <property type="entry name" value="Cytidine deaminase-like"/>
    <property type="match status" value="1"/>
</dbReference>
<evidence type="ECO:0000256" key="4">
    <source>
        <dbReference type="ARBA" id="ARBA00012742"/>
    </source>
</evidence>
<dbReference type="GO" id="GO:0004126">
    <property type="term" value="F:cytidine deaminase activity"/>
    <property type="evidence" value="ECO:0007669"/>
    <property type="project" value="TreeGrafter"/>
</dbReference>
<dbReference type="GO" id="GO:0046872">
    <property type="term" value="F:metal ion binding"/>
    <property type="evidence" value="ECO:0007669"/>
    <property type="project" value="UniProtKB-KW"/>
</dbReference>